<sequence>MLLLCTLLLLTAAWSAPDNIIVKYDEEYGGNYLADAIGHIWPDCDAWYYDGNSWSSFISALQGDEWDMCVVAAMNYTTFDSGHYSALVDYYDEYYRLHYFDWYAHGSDNNALETAMGAGNPISMGFTPNHYFWDAYYQIDYKIDSWTLDMHGWDFSVYHHRYPWTTAEPVTGWTASETAYQAGFMVAENGVGVITGLYASFIGGGQERQLWENILKGMWGWWQHHSIQIYDLNPDDGDSGVPVDTDIVFHCCSYVGDGYGRIDLDTLVFTVEDQSRRSGDRALRVGSPLLSSHSNPRPAGEISGTLDIDDSDWYDVVCTFTPDSDLPVDRITCTVDGCLADRDGYEMGEDFVWTFSTGNYGVEQTTWGAIKAGF</sequence>
<dbReference type="AlphaFoldDB" id="A0A1F5FHS4"/>
<organism evidence="2 3">
    <name type="scientific">Candidatus Coatesbacteria bacterium RBG_13_66_14</name>
    <dbReference type="NCBI Taxonomy" id="1817816"/>
    <lineage>
        <taxon>Bacteria</taxon>
        <taxon>Candidatus Coatesiibacteriota</taxon>
    </lineage>
</organism>
<protein>
    <submittedName>
        <fullName evidence="2">Uncharacterized protein</fullName>
    </submittedName>
</protein>
<evidence type="ECO:0000313" key="2">
    <source>
        <dbReference type="EMBL" id="OGD79195.1"/>
    </source>
</evidence>
<feature type="signal peptide" evidence="1">
    <location>
        <begin position="1"/>
        <end position="16"/>
    </location>
</feature>
<proteinExistence type="predicted"/>
<evidence type="ECO:0000313" key="3">
    <source>
        <dbReference type="Proteomes" id="UP000177187"/>
    </source>
</evidence>
<keyword evidence="1" id="KW-0732">Signal</keyword>
<gene>
    <name evidence="2" type="ORF">A2Y64_06985</name>
</gene>
<dbReference type="Proteomes" id="UP000177187">
    <property type="component" value="Unassembled WGS sequence"/>
</dbReference>
<feature type="chain" id="PRO_5009518597" evidence="1">
    <location>
        <begin position="17"/>
        <end position="374"/>
    </location>
</feature>
<reference evidence="2 3" key="1">
    <citation type="journal article" date="2016" name="Nat. Commun.">
        <title>Thousands of microbial genomes shed light on interconnected biogeochemical processes in an aquifer system.</title>
        <authorList>
            <person name="Anantharaman K."/>
            <person name="Brown C.T."/>
            <person name="Hug L.A."/>
            <person name="Sharon I."/>
            <person name="Castelle C.J."/>
            <person name="Probst A.J."/>
            <person name="Thomas B.C."/>
            <person name="Singh A."/>
            <person name="Wilkins M.J."/>
            <person name="Karaoz U."/>
            <person name="Brodie E.L."/>
            <person name="Williams K.H."/>
            <person name="Hubbard S.S."/>
            <person name="Banfield J.F."/>
        </authorList>
    </citation>
    <scope>NUCLEOTIDE SEQUENCE [LARGE SCALE GENOMIC DNA]</scope>
</reference>
<name>A0A1F5FHS4_9BACT</name>
<accession>A0A1F5FHS4</accession>
<comment type="caution">
    <text evidence="2">The sequence shown here is derived from an EMBL/GenBank/DDBJ whole genome shotgun (WGS) entry which is preliminary data.</text>
</comment>
<evidence type="ECO:0000256" key="1">
    <source>
        <dbReference type="SAM" id="SignalP"/>
    </source>
</evidence>
<dbReference type="EMBL" id="MFAF01000014">
    <property type="protein sequence ID" value="OGD79195.1"/>
    <property type="molecule type" value="Genomic_DNA"/>
</dbReference>